<dbReference type="InterPro" id="IPR036737">
    <property type="entry name" value="OmpA-like_sf"/>
</dbReference>
<feature type="domain" description="OmpA-like" evidence="3">
    <location>
        <begin position="427"/>
        <end position="515"/>
    </location>
</feature>
<accession>A0A9D7SBC9</accession>
<proteinExistence type="predicted"/>
<dbReference type="InterPro" id="IPR006665">
    <property type="entry name" value="OmpA-like"/>
</dbReference>
<dbReference type="EMBL" id="JADKFW010000007">
    <property type="protein sequence ID" value="MBK9718099.1"/>
    <property type="molecule type" value="Genomic_DNA"/>
</dbReference>
<feature type="region of interest" description="Disordered" evidence="2">
    <location>
        <begin position="365"/>
        <end position="387"/>
    </location>
</feature>
<dbReference type="PROSITE" id="PS51257">
    <property type="entry name" value="PROKAR_LIPOPROTEIN"/>
    <property type="match status" value="1"/>
</dbReference>
<evidence type="ECO:0000313" key="5">
    <source>
        <dbReference type="Proteomes" id="UP000808349"/>
    </source>
</evidence>
<name>A0A9D7SBC9_9BACT</name>
<evidence type="ECO:0000313" key="4">
    <source>
        <dbReference type="EMBL" id="MBK9718099.1"/>
    </source>
</evidence>
<feature type="coiled-coil region" evidence="1">
    <location>
        <begin position="254"/>
        <end position="360"/>
    </location>
</feature>
<dbReference type="AlphaFoldDB" id="A0A9D7SBC9"/>
<reference evidence="4 5" key="1">
    <citation type="submission" date="2020-10" db="EMBL/GenBank/DDBJ databases">
        <title>Connecting structure to function with the recovery of over 1000 high-quality activated sludge metagenome-assembled genomes encoding full-length rRNA genes using long-read sequencing.</title>
        <authorList>
            <person name="Singleton C.M."/>
            <person name="Petriglieri F."/>
            <person name="Kristensen J.M."/>
            <person name="Kirkegaard R.H."/>
            <person name="Michaelsen T.Y."/>
            <person name="Andersen M.H."/>
            <person name="Karst S.M."/>
            <person name="Dueholm M.S."/>
            <person name="Nielsen P.H."/>
            <person name="Albertsen M."/>
        </authorList>
    </citation>
    <scope>NUCLEOTIDE SEQUENCE [LARGE SCALE GENOMIC DNA]</scope>
    <source>
        <strain evidence="4">Ribe_18-Q3-R11-54_BAT3C.373</strain>
    </source>
</reference>
<organism evidence="4 5">
    <name type="scientific">Candidatus Defluviibacterium haderslevense</name>
    <dbReference type="NCBI Taxonomy" id="2981993"/>
    <lineage>
        <taxon>Bacteria</taxon>
        <taxon>Pseudomonadati</taxon>
        <taxon>Bacteroidota</taxon>
        <taxon>Saprospiria</taxon>
        <taxon>Saprospirales</taxon>
        <taxon>Saprospiraceae</taxon>
        <taxon>Candidatus Defluviibacterium</taxon>
    </lineage>
</organism>
<dbReference type="Pfam" id="PF00691">
    <property type="entry name" value="OmpA"/>
    <property type="match status" value="1"/>
</dbReference>
<dbReference type="SUPFAM" id="SSF103088">
    <property type="entry name" value="OmpA-like"/>
    <property type="match status" value="1"/>
</dbReference>
<feature type="compositionally biased region" description="Basic and acidic residues" evidence="2">
    <location>
        <begin position="365"/>
        <end position="375"/>
    </location>
</feature>
<sequence>MKINLYLYFYWSFFIISSCVSSKKYNQLQRVQQEQLENIQKLEIQSNRSLELEQELVRTKIQLTKTEDVLTTFYEKYTGQNEIKFNIDSLNPLNIQVNRKMDSLLHHIQILDRNISINQQTIQALNEELSTLKNTNGSKENDNKSDTNKNEILTLKQELAHLTQLNQTQNNEILQLKASSKNSKANTELTDPNTKISQLEQEINIQKELQSNLINDISKKDQTIKLLNQNILDKSNQIFDLSLRASKIEDNGYLKKLEDSLDHKNNQLLVLNKKIQEQKNAGSYKKDSLNQQKVNLQHKQQLADLKFQIHQLNTEITNKNAKIKTLESNLNQDENLNIAKKKFQDTIALLRKEIAKKESQLSAEHHIKYEPKSNENKPVGKIQNSNSPLSKSLVNKISGLAQEIPEAKLEIKSDQNEIHVFIPQKFLFEDEAVVLKENGSNLIYKIINHLKNHPNYSIEIIGYAAKTISKAKTNDIHFRRAITIGKLMSISGINPDQLLIRSKQEDDFDHSQNIPTGIEMVIKPK</sequence>
<dbReference type="Proteomes" id="UP000808349">
    <property type="component" value="Unassembled WGS sequence"/>
</dbReference>
<feature type="coiled-coil region" evidence="1">
    <location>
        <begin position="108"/>
        <end position="172"/>
    </location>
</feature>
<dbReference type="Gene3D" id="3.30.1330.60">
    <property type="entry name" value="OmpA-like domain"/>
    <property type="match status" value="1"/>
</dbReference>
<evidence type="ECO:0000256" key="2">
    <source>
        <dbReference type="SAM" id="MobiDB-lite"/>
    </source>
</evidence>
<evidence type="ECO:0000259" key="3">
    <source>
        <dbReference type="Pfam" id="PF00691"/>
    </source>
</evidence>
<protein>
    <recommendedName>
        <fullName evidence="3">OmpA-like domain-containing protein</fullName>
    </recommendedName>
</protein>
<gene>
    <name evidence="4" type="ORF">IPO85_11420</name>
</gene>
<evidence type="ECO:0000256" key="1">
    <source>
        <dbReference type="SAM" id="Coils"/>
    </source>
</evidence>
<keyword evidence="1" id="KW-0175">Coiled coil</keyword>
<comment type="caution">
    <text evidence="4">The sequence shown here is derived from an EMBL/GenBank/DDBJ whole genome shotgun (WGS) entry which is preliminary data.</text>
</comment>